<name>A0A0L0FMI6_9EUKA</name>
<keyword evidence="2" id="KW-0862">Zinc</keyword>
<gene>
    <name evidence="5" type="ORF">SARC_09581</name>
</gene>
<evidence type="ECO:0000259" key="4">
    <source>
        <dbReference type="PROSITE" id="PS50103"/>
    </source>
</evidence>
<organism evidence="5 6">
    <name type="scientific">Sphaeroforma arctica JP610</name>
    <dbReference type="NCBI Taxonomy" id="667725"/>
    <lineage>
        <taxon>Eukaryota</taxon>
        <taxon>Ichthyosporea</taxon>
        <taxon>Ichthyophonida</taxon>
        <taxon>Sphaeroforma</taxon>
    </lineage>
</organism>
<feature type="compositionally biased region" description="Gly residues" evidence="3">
    <location>
        <begin position="141"/>
        <end position="172"/>
    </location>
</feature>
<dbReference type="GO" id="GO:0003723">
    <property type="term" value="F:RNA binding"/>
    <property type="evidence" value="ECO:0007669"/>
    <property type="project" value="InterPro"/>
</dbReference>
<evidence type="ECO:0000313" key="6">
    <source>
        <dbReference type="Proteomes" id="UP000054560"/>
    </source>
</evidence>
<dbReference type="RefSeq" id="XP_014151872.1">
    <property type="nucleotide sequence ID" value="XM_014296397.1"/>
</dbReference>
<evidence type="ECO:0000256" key="2">
    <source>
        <dbReference type="PROSITE-ProRule" id="PRU00723"/>
    </source>
</evidence>
<sequence>MRSRLSTNGDECQYLHVDPSAKIQDCPWYARGFCKHGPGCRHRHSRKVLCQNYLCGFCPEGPNCKAAHPNWDTVTKIGHDGADGSTQDVIHITGDGLGGLTDKDLAYQQRQRMHQENMKAQQAQYQQQLAYQAQQSANGGDQQGGMGMGGGGRGGRGGGRGGYEGGRGGYDGQRGRGRGRGM</sequence>
<dbReference type="eggNOG" id="KOG1040">
    <property type="taxonomic scope" value="Eukaryota"/>
</dbReference>
<evidence type="ECO:0000256" key="1">
    <source>
        <dbReference type="ARBA" id="ARBA00022737"/>
    </source>
</evidence>
<dbReference type="PANTHER" id="PTHR23102">
    <property type="entry name" value="CLEAVAGE AND POLYADENYLATION SPECIFICITY FACTOR SUBUNIT 4-RELATED"/>
    <property type="match status" value="1"/>
</dbReference>
<dbReference type="SMART" id="SM00356">
    <property type="entry name" value="ZnF_C3H1"/>
    <property type="match status" value="2"/>
</dbReference>
<feature type="domain" description="C3H1-type" evidence="4">
    <location>
        <begin position="49"/>
        <end position="71"/>
    </location>
</feature>
<dbReference type="GeneID" id="25910085"/>
<dbReference type="PANTHER" id="PTHR23102:SF24">
    <property type="entry name" value="CLEAVAGE AND POLYADENYLATION SPECIFICITY FACTOR SUBUNIT 4"/>
    <property type="match status" value="1"/>
</dbReference>
<dbReference type="InterPro" id="IPR000571">
    <property type="entry name" value="Znf_CCCH"/>
</dbReference>
<dbReference type="EMBL" id="KQ242588">
    <property type="protein sequence ID" value="KNC77970.1"/>
    <property type="molecule type" value="Genomic_DNA"/>
</dbReference>
<evidence type="ECO:0000313" key="5">
    <source>
        <dbReference type="EMBL" id="KNC77970.1"/>
    </source>
</evidence>
<dbReference type="GO" id="GO:0008270">
    <property type="term" value="F:zinc ion binding"/>
    <property type="evidence" value="ECO:0007669"/>
    <property type="project" value="UniProtKB-KW"/>
</dbReference>
<accession>A0A0L0FMI6</accession>
<dbReference type="OrthoDB" id="1914176at2759"/>
<proteinExistence type="predicted"/>
<dbReference type="Proteomes" id="UP000054560">
    <property type="component" value="Unassembled WGS sequence"/>
</dbReference>
<feature type="zinc finger region" description="C3H1-type" evidence="2">
    <location>
        <begin position="20"/>
        <end position="47"/>
    </location>
</feature>
<dbReference type="Gene3D" id="4.10.1000.10">
    <property type="entry name" value="Zinc finger, CCCH-type"/>
    <property type="match status" value="1"/>
</dbReference>
<keyword evidence="2" id="KW-0863">Zinc-finger</keyword>
<evidence type="ECO:0000256" key="3">
    <source>
        <dbReference type="SAM" id="MobiDB-lite"/>
    </source>
</evidence>
<dbReference type="AlphaFoldDB" id="A0A0L0FMI6"/>
<dbReference type="InterPro" id="IPR045348">
    <property type="entry name" value="CPSF4/Yth1"/>
</dbReference>
<reference evidence="5 6" key="1">
    <citation type="submission" date="2011-02" db="EMBL/GenBank/DDBJ databases">
        <title>The Genome Sequence of Sphaeroforma arctica JP610.</title>
        <authorList>
            <consortium name="The Broad Institute Genome Sequencing Platform"/>
            <person name="Russ C."/>
            <person name="Cuomo C."/>
            <person name="Young S.K."/>
            <person name="Zeng Q."/>
            <person name="Gargeya S."/>
            <person name="Alvarado L."/>
            <person name="Berlin A."/>
            <person name="Chapman S.B."/>
            <person name="Chen Z."/>
            <person name="Freedman E."/>
            <person name="Gellesch M."/>
            <person name="Goldberg J."/>
            <person name="Griggs A."/>
            <person name="Gujja S."/>
            <person name="Heilman E."/>
            <person name="Heiman D."/>
            <person name="Howarth C."/>
            <person name="Mehta T."/>
            <person name="Neiman D."/>
            <person name="Pearson M."/>
            <person name="Roberts A."/>
            <person name="Saif S."/>
            <person name="Shea T."/>
            <person name="Shenoy N."/>
            <person name="Sisk P."/>
            <person name="Stolte C."/>
            <person name="Sykes S."/>
            <person name="White J."/>
            <person name="Yandava C."/>
            <person name="Burger G."/>
            <person name="Gray M.W."/>
            <person name="Holland P.W.H."/>
            <person name="King N."/>
            <person name="Lang F.B.F."/>
            <person name="Roger A.J."/>
            <person name="Ruiz-Trillo I."/>
            <person name="Haas B."/>
            <person name="Nusbaum C."/>
            <person name="Birren B."/>
        </authorList>
    </citation>
    <scope>NUCLEOTIDE SEQUENCE [LARGE SCALE GENOMIC DNA]</scope>
    <source>
        <strain evidence="5 6">JP610</strain>
    </source>
</reference>
<dbReference type="PROSITE" id="PS50103">
    <property type="entry name" value="ZF_C3H1"/>
    <property type="match status" value="2"/>
</dbReference>
<protein>
    <recommendedName>
        <fullName evidence="4">C3H1-type domain-containing protein</fullName>
    </recommendedName>
</protein>
<keyword evidence="2" id="KW-0479">Metal-binding</keyword>
<keyword evidence="1" id="KW-0677">Repeat</keyword>
<keyword evidence="6" id="KW-1185">Reference proteome</keyword>
<dbReference type="STRING" id="667725.A0A0L0FMI6"/>
<feature type="region of interest" description="Disordered" evidence="3">
    <location>
        <begin position="131"/>
        <end position="182"/>
    </location>
</feature>
<feature type="zinc finger region" description="C3H1-type" evidence="2">
    <location>
        <begin position="49"/>
        <end position="71"/>
    </location>
</feature>
<feature type="domain" description="C3H1-type" evidence="4">
    <location>
        <begin position="20"/>
        <end position="47"/>
    </location>
</feature>